<organism evidence="2 3">
    <name type="scientific">Geovibrio thiophilus</name>
    <dbReference type="NCBI Taxonomy" id="139438"/>
    <lineage>
        <taxon>Bacteria</taxon>
        <taxon>Pseudomonadati</taxon>
        <taxon>Deferribacterota</taxon>
        <taxon>Deferribacteres</taxon>
        <taxon>Deferribacterales</taxon>
        <taxon>Geovibrionaceae</taxon>
        <taxon>Geovibrio</taxon>
    </lineage>
</organism>
<dbReference type="Proteomes" id="UP000287502">
    <property type="component" value="Chromosome"/>
</dbReference>
<gene>
    <name evidence="2" type="ORF">EP073_04550</name>
</gene>
<dbReference type="Gene3D" id="1.10.260.40">
    <property type="entry name" value="lambda repressor-like DNA-binding domains"/>
    <property type="match status" value="1"/>
</dbReference>
<proteinExistence type="predicted"/>
<dbReference type="EMBL" id="CP035108">
    <property type="protein sequence ID" value="QAR32702.1"/>
    <property type="molecule type" value="Genomic_DNA"/>
</dbReference>
<feature type="domain" description="HTH cro/C1-type" evidence="1">
    <location>
        <begin position="26"/>
        <end position="81"/>
    </location>
</feature>
<evidence type="ECO:0000259" key="1">
    <source>
        <dbReference type="PROSITE" id="PS50943"/>
    </source>
</evidence>
<dbReference type="InterPro" id="IPR010982">
    <property type="entry name" value="Lambda_DNA-bd_dom_sf"/>
</dbReference>
<dbReference type="GO" id="GO:0003677">
    <property type="term" value="F:DNA binding"/>
    <property type="evidence" value="ECO:0007669"/>
    <property type="project" value="InterPro"/>
</dbReference>
<dbReference type="RefSeq" id="WP_128465989.1">
    <property type="nucleotide sequence ID" value="NZ_CP035108.1"/>
</dbReference>
<keyword evidence="3" id="KW-1185">Reference proteome</keyword>
<dbReference type="CDD" id="cd00093">
    <property type="entry name" value="HTH_XRE"/>
    <property type="match status" value="1"/>
</dbReference>
<dbReference type="InterPro" id="IPR001387">
    <property type="entry name" value="Cro/C1-type_HTH"/>
</dbReference>
<name>A0A410JWX9_9BACT</name>
<reference evidence="2 3" key="1">
    <citation type="submission" date="2019-01" db="EMBL/GenBank/DDBJ databases">
        <title>Geovibrio thiophilus DSM 11263, complete genome.</title>
        <authorList>
            <person name="Spring S."/>
            <person name="Bunk B."/>
            <person name="Sproer C."/>
        </authorList>
    </citation>
    <scope>NUCLEOTIDE SEQUENCE [LARGE SCALE GENOMIC DNA]</scope>
    <source>
        <strain evidence="2 3">DSM 11263</strain>
    </source>
</reference>
<dbReference type="AlphaFoldDB" id="A0A410JWX9"/>
<dbReference type="KEGG" id="gtl:EP073_04550"/>
<sequence length="81" mass="8728">MAKKIIKAEMPEPQLLRSAEVLGEFIRAARTGSSLTVHDAAALCNVSVSTITNLENAKADVKFSTVLQVCRMLGVTLRIEA</sequence>
<dbReference type="OrthoDB" id="9810578at2"/>
<accession>A0A410JWX9</accession>
<dbReference type="Pfam" id="PF13560">
    <property type="entry name" value="HTH_31"/>
    <property type="match status" value="1"/>
</dbReference>
<dbReference type="SMART" id="SM00530">
    <property type="entry name" value="HTH_XRE"/>
    <property type="match status" value="1"/>
</dbReference>
<dbReference type="SUPFAM" id="SSF47413">
    <property type="entry name" value="lambda repressor-like DNA-binding domains"/>
    <property type="match status" value="1"/>
</dbReference>
<evidence type="ECO:0000313" key="2">
    <source>
        <dbReference type="EMBL" id="QAR32702.1"/>
    </source>
</evidence>
<evidence type="ECO:0000313" key="3">
    <source>
        <dbReference type="Proteomes" id="UP000287502"/>
    </source>
</evidence>
<protein>
    <submittedName>
        <fullName evidence="2">Helix-turn-helix domain-containing protein</fullName>
    </submittedName>
</protein>
<dbReference type="PROSITE" id="PS50943">
    <property type="entry name" value="HTH_CROC1"/>
    <property type="match status" value="1"/>
</dbReference>